<dbReference type="SUPFAM" id="SSF50630">
    <property type="entry name" value="Acid proteases"/>
    <property type="match status" value="1"/>
</dbReference>
<dbReference type="InterPro" id="IPR021109">
    <property type="entry name" value="Peptidase_aspartic_dom_sf"/>
</dbReference>
<dbReference type="CDD" id="cd01647">
    <property type="entry name" value="RT_LTR"/>
    <property type="match status" value="1"/>
</dbReference>
<feature type="coiled-coil region" evidence="1">
    <location>
        <begin position="1784"/>
        <end position="1811"/>
    </location>
</feature>
<dbReference type="OrthoDB" id="3046524at2759"/>
<dbReference type="InterPro" id="IPR043502">
    <property type="entry name" value="DNA/RNA_pol_sf"/>
</dbReference>
<dbReference type="Gramene" id="GBG77651">
    <property type="protein sequence ID" value="GBG77651"/>
    <property type="gene ID" value="CBR_g24099"/>
</dbReference>
<evidence type="ECO:0000256" key="2">
    <source>
        <dbReference type="SAM" id="MobiDB-lite"/>
    </source>
</evidence>
<dbReference type="Gene3D" id="3.30.70.270">
    <property type="match status" value="1"/>
</dbReference>
<keyword evidence="5" id="KW-1185">Reference proteome</keyword>
<dbReference type="PROSITE" id="PS00141">
    <property type="entry name" value="ASP_PROTEASE"/>
    <property type="match status" value="1"/>
</dbReference>
<evidence type="ECO:0000259" key="3">
    <source>
        <dbReference type="Pfam" id="PF00078"/>
    </source>
</evidence>
<dbReference type="Pfam" id="PF08284">
    <property type="entry name" value="RVP_2"/>
    <property type="match status" value="1"/>
</dbReference>
<feature type="compositionally biased region" description="Low complexity" evidence="2">
    <location>
        <begin position="323"/>
        <end position="337"/>
    </location>
</feature>
<evidence type="ECO:0000256" key="1">
    <source>
        <dbReference type="SAM" id="Coils"/>
    </source>
</evidence>
<dbReference type="EMBL" id="BFEA01000273">
    <property type="protein sequence ID" value="GBG77651.1"/>
    <property type="molecule type" value="Genomic_DNA"/>
</dbReference>
<dbReference type="Pfam" id="PF00078">
    <property type="entry name" value="RVT_1"/>
    <property type="match status" value="1"/>
</dbReference>
<protein>
    <recommendedName>
        <fullName evidence="3">Reverse transcriptase domain-containing protein</fullName>
    </recommendedName>
</protein>
<dbReference type="Gene3D" id="3.10.10.10">
    <property type="entry name" value="HIV Type 1 Reverse Transcriptase, subunit A, domain 1"/>
    <property type="match status" value="1"/>
</dbReference>
<dbReference type="InterPro" id="IPR043128">
    <property type="entry name" value="Rev_trsase/Diguanyl_cyclase"/>
</dbReference>
<dbReference type="PANTHER" id="PTHR24559:SF444">
    <property type="entry name" value="REVERSE TRANSCRIPTASE DOMAIN-CONTAINING PROTEIN"/>
    <property type="match status" value="1"/>
</dbReference>
<dbReference type="InterPro" id="IPR053134">
    <property type="entry name" value="RNA-dir_DNA_polymerase"/>
</dbReference>
<dbReference type="GO" id="GO:0004190">
    <property type="term" value="F:aspartic-type endopeptidase activity"/>
    <property type="evidence" value="ECO:0007669"/>
    <property type="project" value="InterPro"/>
</dbReference>
<evidence type="ECO:0000313" key="5">
    <source>
        <dbReference type="Proteomes" id="UP000265515"/>
    </source>
</evidence>
<dbReference type="SUPFAM" id="SSF56672">
    <property type="entry name" value="DNA/RNA polymerases"/>
    <property type="match status" value="1"/>
</dbReference>
<reference evidence="4 5" key="1">
    <citation type="journal article" date="2018" name="Cell">
        <title>The Chara Genome: Secondary Complexity and Implications for Plant Terrestrialization.</title>
        <authorList>
            <person name="Nishiyama T."/>
            <person name="Sakayama H."/>
            <person name="Vries J.D."/>
            <person name="Buschmann H."/>
            <person name="Saint-Marcoux D."/>
            <person name="Ullrich K.K."/>
            <person name="Haas F.B."/>
            <person name="Vanderstraeten L."/>
            <person name="Becker D."/>
            <person name="Lang D."/>
            <person name="Vosolsobe S."/>
            <person name="Rombauts S."/>
            <person name="Wilhelmsson P.K.I."/>
            <person name="Janitza P."/>
            <person name="Kern R."/>
            <person name="Heyl A."/>
            <person name="Rumpler F."/>
            <person name="Villalobos L.I.A.C."/>
            <person name="Clay J.M."/>
            <person name="Skokan R."/>
            <person name="Toyoda A."/>
            <person name="Suzuki Y."/>
            <person name="Kagoshima H."/>
            <person name="Schijlen E."/>
            <person name="Tajeshwar N."/>
            <person name="Catarino B."/>
            <person name="Hetherington A.J."/>
            <person name="Saltykova A."/>
            <person name="Bonnot C."/>
            <person name="Breuninger H."/>
            <person name="Symeonidi A."/>
            <person name="Radhakrishnan G.V."/>
            <person name="Van Nieuwerburgh F."/>
            <person name="Deforce D."/>
            <person name="Chang C."/>
            <person name="Karol K.G."/>
            <person name="Hedrich R."/>
            <person name="Ulvskov P."/>
            <person name="Glockner G."/>
            <person name="Delwiche C.F."/>
            <person name="Petrasek J."/>
            <person name="Van de Peer Y."/>
            <person name="Friml J."/>
            <person name="Beilby M."/>
            <person name="Dolan L."/>
            <person name="Kohara Y."/>
            <person name="Sugano S."/>
            <person name="Fujiyama A."/>
            <person name="Delaux P.-M."/>
            <person name="Quint M."/>
            <person name="TheiBen G."/>
            <person name="Hagemann M."/>
            <person name="Harholt J."/>
            <person name="Dunand C."/>
            <person name="Zachgo S."/>
            <person name="Langdale J."/>
            <person name="Maumus F."/>
            <person name="Straeten D.V.D."/>
            <person name="Gould S.B."/>
            <person name="Rensing S.A."/>
        </authorList>
    </citation>
    <scope>NUCLEOTIDE SEQUENCE [LARGE SCALE GENOMIC DNA]</scope>
    <source>
        <strain evidence="4 5">S276</strain>
    </source>
</reference>
<accession>A0A388L5R5</accession>
<organism evidence="4 5">
    <name type="scientific">Chara braunii</name>
    <name type="common">Braun's stonewort</name>
    <dbReference type="NCBI Taxonomy" id="69332"/>
    <lineage>
        <taxon>Eukaryota</taxon>
        <taxon>Viridiplantae</taxon>
        <taxon>Streptophyta</taxon>
        <taxon>Charophyceae</taxon>
        <taxon>Charales</taxon>
        <taxon>Characeae</taxon>
        <taxon>Chara</taxon>
    </lineage>
</organism>
<evidence type="ECO:0000313" key="4">
    <source>
        <dbReference type="EMBL" id="GBG77651.1"/>
    </source>
</evidence>
<dbReference type="GO" id="GO:0006508">
    <property type="term" value="P:proteolysis"/>
    <property type="evidence" value="ECO:0007669"/>
    <property type="project" value="InterPro"/>
</dbReference>
<dbReference type="CDD" id="cd00303">
    <property type="entry name" value="retropepsin_like"/>
    <property type="match status" value="1"/>
</dbReference>
<gene>
    <name evidence="4" type="ORF">CBR_g24099</name>
</gene>
<dbReference type="InterPro" id="IPR000477">
    <property type="entry name" value="RT_dom"/>
</dbReference>
<feature type="domain" description="Reverse transcriptase" evidence="3">
    <location>
        <begin position="682"/>
        <end position="825"/>
    </location>
</feature>
<keyword evidence="1" id="KW-0175">Coiled coil</keyword>
<feature type="region of interest" description="Disordered" evidence="2">
    <location>
        <begin position="1712"/>
        <end position="1732"/>
    </location>
</feature>
<feature type="region of interest" description="Disordered" evidence="2">
    <location>
        <begin position="317"/>
        <end position="337"/>
    </location>
</feature>
<dbReference type="InterPro" id="IPR001969">
    <property type="entry name" value="Aspartic_peptidase_AS"/>
</dbReference>
<dbReference type="Proteomes" id="UP000265515">
    <property type="component" value="Unassembled WGS sequence"/>
</dbReference>
<proteinExistence type="predicted"/>
<name>A0A388L5R5_CHABU</name>
<dbReference type="PANTHER" id="PTHR24559">
    <property type="entry name" value="TRANSPOSON TY3-I GAG-POL POLYPROTEIN"/>
    <property type="match status" value="1"/>
</dbReference>
<sequence length="1815" mass="198197">MAVLLLDLEKAYDKVGWPFVLTTIRRMGFREGDSALGSKPYLNGTVFLADGSVGSFGRAWVRKGIVRLSDLWSSLLGGWKPLSEVRVVLIGLQEVESHWRALINALPREWTTILGPQGTDPAGTWYIPQQAREEDLVLWKLLEILPSGFKRIERWKCTGPENTLYLLEEVTVQLWENPAQARVLEVCSKNRSVRILTWVRRLPLNQLSIDPTAWSWSAKDPGKEPLDLHNYTVAAGYKQYRHKLKSPAQRAIPLWQAVCEEDLSDAESDFEGLWSIMSSLPNVKQAHAEVDSPPLLCSYEDYAARLIPTLGTHAQGQDMCAASSPSGSGDLSSSSGSSRNSAHEFNIEVWDPLTSEDFAWLPLLTTGRLPGPQCAALCAHLHTYLSFYAPPTSLTDDEAAVGDIIVYVTKLAREFRKQRYNDNNAPLLYVRIQVGQASCSALLDSGASRNFMSQAFMQRAGLGTQVRRKANPTTINLADGRTQQLIDRYIEAVPVYFAPHACEPVMFDILNTDFDIVLGMPRLASADHKVNFHRRTLTVRDAFGAEVSCTIPLPHPPIRCQVVTAKSFRATCAYEQPGEIGLCFLLTVAVADSSPTDLSSDPRVVRLLDEFADIFESPTGVVPDRPISHEIILEAGAVPLKGCIYRMSEEELTVLCAQLDNLLDKGWIRPSNSPYGAPVLFVRKKNRNLRLCINYRKLNAQTVKNAGPLPRIIDLLERLGGATYFSKLDLKSGYHQILIRSNNRYKSAFKTRYGHFEWVVMPFRLTNAPTTFQAAMTNEFRTVLDRFVLVYLDDILLYPNGGLPDAALNKLMKMASTVVRFTGLKMLRQDSSSNLSRMLNKFQQVFSRPDIHASIQGTRFLAEYTNNHHLTVQDCTCEVNFFLVASWQAQNHLLGDTSGGHYPHHLHLPWPMVCKASEFEIDIPGDGVFFGWSLGVSGRVLDGGGLGGIAGEMLGQYGSNGEVGGISGDIEMVSGVGDLEDRGRGDWLLEEVESVLAAIVPIEGLVLACESVKRVRDLGKVENERAVIVGKVEEGTELKEGLERGVLDEGCDLRGVHMDAFSGDNVAKDREDLANVLKVGLKGGAKDEDVIKVQDDTDVEEVTTDVVHGGLECGGGIGESERHYEELVVPGPRAECGLVGILLADTDLVEATAEVDLGEIFGSLEAIKKFRYPGEWVLVLDRDPVQGTFVETAGWRGRRRSGGTILVFHPHKVGGLEVLNGELRGVERGSVEVVIEGGWSGVVRGYVMEEAGAERSGRGRVMGVEESIVVKHAREEVSKRHVGFVGEGGCEIFVAYSLDAGDERRVGNDGGGEVMAEGANVLDEAVRGTGLAEVTKLFEVVIDGFLGAEGGSEKVGPLEEGVTRSSGGAAVADFGHPPFGGIVEEAGGGNGKPMDKGHVVELERVFELDKEEENVLVGKAGEGHDVGGSEGTGDLPFAGNDPGEGVEVEVIGGSVVVGVIELDVVVKEVVGGKLWHCGVNPEDMLMEDWVMVGEEGVDDGSRAEVEAVAVDVIAAAVAPAAAAAAALAAARWEVLVWRGGMWRWGGQFLFTRIERHQSSLMLKRGILYAFEAASGRDCSFVMSVLMATAVLQIVAGPCHISNSATSAVPHQQCHASSAASATVPRQQQCHVSNSATSAVPRQQCHVSNSVTSACPATMTGAALGMPGQLANESLADYKQRFQDQLALIEAEEQRQPAAEAARLQAEAAATAEKQRLQAEADADAQARRKEAQDLLRRHEAASIERLKFRHFQPSNGDDATPEEPHKEFLSKLMTRLLYACNYQQSELERQNQELQQQYQDLKTQHQELANLRRIV</sequence>
<comment type="caution">
    <text evidence="4">The sequence shown here is derived from an EMBL/GenBank/DDBJ whole genome shotgun (WGS) entry which is preliminary data.</text>
</comment>
<dbReference type="Gene3D" id="2.40.70.10">
    <property type="entry name" value="Acid Proteases"/>
    <property type="match status" value="1"/>
</dbReference>